<proteinExistence type="predicted"/>
<evidence type="ECO:0000256" key="1">
    <source>
        <dbReference type="SAM" id="SignalP"/>
    </source>
</evidence>
<dbReference type="OrthoDB" id="10474334at2759"/>
<reference evidence="2" key="1">
    <citation type="submission" date="2021-02" db="EMBL/GenBank/DDBJ databases">
        <authorList>
            <person name="Nowell W R."/>
        </authorList>
    </citation>
    <scope>NUCLEOTIDE SEQUENCE</scope>
    <source>
        <strain evidence="2">Ploen Becks lab</strain>
    </source>
</reference>
<name>A0A814B573_9BILA</name>
<dbReference type="AlphaFoldDB" id="A0A814B573"/>
<gene>
    <name evidence="2" type="ORF">OXX778_LOCUS12444</name>
</gene>
<feature type="signal peptide" evidence="1">
    <location>
        <begin position="1"/>
        <end position="29"/>
    </location>
</feature>
<keyword evidence="1" id="KW-0732">Signal</keyword>
<dbReference type="Proteomes" id="UP000663879">
    <property type="component" value="Unassembled WGS sequence"/>
</dbReference>
<sequence length="141" mass="16197">MIPSQFKISPCFSILVLISICLIFNQVCPISTAPKAKVHKNIPKLNNNRFMFNTKRNFEPIDDVNRCILACGKCADDLYVHDEKEDIENTPSIQCANECLEPKAIHKDFNEAIAFNLLSNKLFDKNFVKCFLNEMIADYNY</sequence>
<evidence type="ECO:0000313" key="2">
    <source>
        <dbReference type="EMBL" id="CAF0922183.1"/>
    </source>
</evidence>
<protein>
    <submittedName>
        <fullName evidence="2">Uncharacterized protein</fullName>
    </submittedName>
</protein>
<dbReference type="EMBL" id="CAJNOC010002257">
    <property type="protein sequence ID" value="CAF0922183.1"/>
    <property type="molecule type" value="Genomic_DNA"/>
</dbReference>
<keyword evidence="3" id="KW-1185">Reference proteome</keyword>
<feature type="chain" id="PRO_5032321678" evidence="1">
    <location>
        <begin position="30"/>
        <end position="141"/>
    </location>
</feature>
<accession>A0A814B573</accession>
<evidence type="ECO:0000313" key="3">
    <source>
        <dbReference type="Proteomes" id="UP000663879"/>
    </source>
</evidence>
<comment type="caution">
    <text evidence="2">The sequence shown here is derived from an EMBL/GenBank/DDBJ whole genome shotgun (WGS) entry which is preliminary data.</text>
</comment>
<organism evidence="2 3">
    <name type="scientific">Brachionus calyciflorus</name>
    <dbReference type="NCBI Taxonomy" id="104777"/>
    <lineage>
        <taxon>Eukaryota</taxon>
        <taxon>Metazoa</taxon>
        <taxon>Spiralia</taxon>
        <taxon>Gnathifera</taxon>
        <taxon>Rotifera</taxon>
        <taxon>Eurotatoria</taxon>
        <taxon>Monogononta</taxon>
        <taxon>Pseudotrocha</taxon>
        <taxon>Ploima</taxon>
        <taxon>Brachionidae</taxon>
        <taxon>Brachionus</taxon>
    </lineage>
</organism>